<dbReference type="Proteomes" id="UP000050360">
    <property type="component" value="Unassembled WGS sequence"/>
</dbReference>
<evidence type="ECO:0000259" key="1">
    <source>
        <dbReference type="Pfam" id="PF03795"/>
    </source>
</evidence>
<dbReference type="PANTHER" id="PTHR35174:SF4">
    <property type="entry name" value="BLL7163 PROTEIN"/>
    <property type="match status" value="1"/>
</dbReference>
<dbReference type="PANTHER" id="PTHR35174">
    <property type="entry name" value="BLL7171 PROTEIN-RELATED"/>
    <property type="match status" value="1"/>
</dbReference>
<gene>
    <name evidence="2" type="ORF">MPEBLZ_00057</name>
</gene>
<dbReference type="Pfam" id="PF03795">
    <property type="entry name" value="YCII"/>
    <property type="match status" value="1"/>
</dbReference>
<protein>
    <submittedName>
        <fullName evidence="2">YCII-related domain protein</fullName>
    </submittedName>
</protein>
<sequence>MRFMMFMIPKVYQPDTPSAERAVKGFTPSAESVARMMKFNEELAKAGVLISLDGLHPISKGARVAFSGGKQKVTDGPLIEAKEVIGGYWMIDVKSKEEAIVWATRIPAEDGDVIEIRQVFKMSDFPSDVQKAADNPRVKAQVEKRK</sequence>
<dbReference type="InterPro" id="IPR011008">
    <property type="entry name" value="Dimeric_a/b-barrel"/>
</dbReference>
<dbReference type="SUPFAM" id="SSF54909">
    <property type="entry name" value="Dimeric alpha+beta barrel"/>
    <property type="match status" value="1"/>
</dbReference>
<proteinExistence type="predicted"/>
<evidence type="ECO:0000313" key="2">
    <source>
        <dbReference type="EMBL" id="KPQ45381.1"/>
    </source>
</evidence>
<dbReference type="EMBL" id="LKCM01000008">
    <property type="protein sequence ID" value="KPQ45381.1"/>
    <property type="molecule type" value="Genomic_DNA"/>
</dbReference>
<organism evidence="2 3">
    <name type="scientific">Candidatus Methanoperedens nitratireducens</name>
    <dbReference type="NCBI Taxonomy" id="1392998"/>
    <lineage>
        <taxon>Archaea</taxon>
        <taxon>Methanobacteriati</taxon>
        <taxon>Methanobacteriota</taxon>
        <taxon>Stenosarchaea group</taxon>
        <taxon>Methanomicrobia</taxon>
        <taxon>Methanosarcinales</taxon>
        <taxon>ANME-2 cluster</taxon>
        <taxon>Candidatus Methanoperedentaceae</taxon>
        <taxon>Candidatus Methanoperedens</taxon>
    </lineage>
</organism>
<dbReference type="Gene3D" id="3.30.70.1060">
    <property type="entry name" value="Dimeric alpha+beta barrel"/>
    <property type="match status" value="1"/>
</dbReference>
<dbReference type="AlphaFoldDB" id="A0A0P8AAD1"/>
<reference evidence="2 3" key="1">
    <citation type="submission" date="2015-09" db="EMBL/GenBank/DDBJ databases">
        <title>A metagenomics-based metabolic model of nitrate-dependent anaerobic oxidation of methane by Methanoperedens-like archaea.</title>
        <authorList>
            <person name="Arshad A."/>
            <person name="Speth D.R."/>
            <person name="De Graaf R.M."/>
            <person name="Op Den Camp H.J."/>
            <person name="Jetten M.S."/>
            <person name="Welte C.U."/>
        </authorList>
    </citation>
    <scope>NUCLEOTIDE SEQUENCE [LARGE SCALE GENOMIC DNA]</scope>
</reference>
<name>A0A0P8AAD1_9EURY</name>
<evidence type="ECO:0000313" key="3">
    <source>
        <dbReference type="Proteomes" id="UP000050360"/>
    </source>
</evidence>
<accession>A0A0P8AAD1</accession>
<dbReference type="InterPro" id="IPR005545">
    <property type="entry name" value="YCII"/>
</dbReference>
<feature type="domain" description="YCII-related" evidence="1">
    <location>
        <begin position="6"/>
        <end position="122"/>
    </location>
</feature>
<comment type="caution">
    <text evidence="2">The sequence shown here is derived from an EMBL/GenBank/DDBJ whole genome shotgun (WGS) entry which is preliminary data.</text>
</comment>